<reference evidence="4 5" key="1">
    <citation type="journal article" date="2023" name="Elife">
        <title>Identification of key yeast species and microbe-microbe interactions impacting larval growth of Drosophila in the wild.</title>
        <authorList>
            <person name="Mure A."/>
            <person name="Sugiura Y."/>
            <person name="Maeda R."/>
            <person name="Honda K."/>
            <person name="Sakurai N."/>
            <person name="Takahashi Y."/>
            <person name="Watada M."/>
            <person name="Katoh T."/>
            <person name="Gotoh A."/>
            <person name="Gotoh Y."/>
            <person name="Taniguchi I."/>
            <person name="Nakamura K."/>
            <person name="Hayashi T."/>
            <person name="Katayama T."/>
            <person name="Uemura T."/>
            <person name="Hattori Y."/>
        </authorList>
    </citation>
    <scope>NUCLEOTIDE SEQUENCE [LARGE SCALE GENOMIC DNA]</scope>
    <source>
        <strain evidence="4 5">KH-74</strain>
    </source>
</reference>
<dbReference type="InterPro" id="IPR037143">
    <property type="entry name" value="4-PPantetheinyl_Trfase_dom_sf"/>
</dbReference>
<dbReference type="PANTHER" id="PTHR12215:SF10">
    <property type="entry name" value="L-AMINOADIPATE-SEMIALDEHYDE DEHYDROGENASE-PHOSPHOPANTETHEINYL TRANSFERASE"/>
    <property type="match status" value="1"/>
</dbReference>
<dbReference type="SUPFAM" id="SSF56214">
    <property type="entry name" value="4'-phosphopantetheinyl transferase"/>
    <property type="match status" value="2"/>
</dbReference>
<dbReference type="EC" id="2.7.8.7" evidence="1"/>
<evidence type="ECO:0000259" key="3">
    <source>
        <dbReference type="Pfam" id="PF01648"/>
    </source>
</evidence>
<dbReference type="AlphaFoldDB" id="A0AAV5RU54"/>
<dbReference type="GO" id="GO:0008897">
    <property type="term" value="F:holo-[acyl-carrier-protein] synthase activity"/>
    <property type="evidence" value="ECO:0007669"/>
    <property type="project" value="UniProtKB-EC"/>
</dbReference>
<dbReference type="Proteomes" id="UP001377567">
    <property type="component" value="Unassembled WGS sequence"/>
</dbReference>
<evidence type="ECO:0000313" key="4">
    <source>
        <dbReference type="EMBL" id="GMM54758.1"/>
    </source>
</evidence>
<dbReference type="GO" id="GO:0019878">
    <property type="term" value="P:lysine biosynthetic process via aminoadipic acid"/>
    <property type="evidence" value="ECO:0007669"/>
    <property type="project" value="TreeGrafter"/>
</dbReference>
<sequence>MEQYIHDISENEELEAILIVSLGSPALDDVFNFEMAMRALPIKWRAKVASKKTTGDIQKALCNRLLQLFGCSTASSVPARSLSFGIVKNGKPVLQNQGNIAFSMSNGEQFVTMYIRKVAPGQIADEVGIDIASVKDLRDEGELDTLKDIFAHEEMNTLRSFSGDKLKEMFAYYWSFKESYTKFTGTGISCDLTAIDAKQLGNFNGVETVDRDIEGNHMHFRSQWLQAAHREVVTVCSPKGRHPSEPRVYMITIEDILNHLQSQ</sequence>
<gene>
    <name evidence="4" type="ORF">DAKH74_013740</name>
</gene>
<dbReference type="GO" id="GO:0005829">
    <property type="term" value="C:cytosol"/>
    <property type="evidence" value="ECO:0007669"/>
    <property type="project" value="TreeGrafter"/>
</dbReference>
<accession>A0AAV5RU54</accession>
<proteinExistence type="predicted"/>
<evidence type="ECO:0000313" key="5">
    <source>
        <dbReference type="Proteomes" id="UP001377567"/>
    </source>
</evidence>
<dbReference type="Pfam" id="PF01648">
    <property type="entry name" value="ACPS"/>
    <property type="match status" value="1"/>
</dbReference>
<dbReference type="EMBL" id="BTGD01000003">
    <property type="protein sequence ID" value="GMM54758.1"/>
    <property type="molecule type" value="Genomic_DNA"/>
</dbReference>
<feature type="domain" description="4'-phosphopantetheinyl transferase" evidence="3">
    <location>
        <begin position="127"/>
        <end position="223"/>
    </location>
</feature>
<name>A0AAV5RU54_MAUHU</name>
<protein>
    <recommendedName>
        <fullName evidence="1">holo-[acyl-carrier-protein] synthase</fullName>
        <ecNumber evidence="1">2.7.8.7</ecNumber>
    </recommendedName>
</protein>
<organism evidence="4 5">
    <name type="scientific">Maudiozyma humilis</name>
    <name type="common">Sour dough yeast</name>
    <name type="synonym">Kazachstania humilis</name>
    <dbReference type="NCBI Taxonomy" id="51915"/>
    <lineage>
        <taxon>Eukaryota</taxon>
        <taxon>Fungi</taxon>
        <taxon>Dikarya</taxon>
        <taxon>Ascomycota</taxon>
        <taxon>Saccharomycotina</taxon>
        <taxon>Saccharomycetes</taxon>
        <taxon>Saccharomycetales</taxon>
        <taxon>Saccharomycetaceae</taxon>
        <taxon>Maudiozyma</taxon>
    </lineage>
</organism>
<dbReference type="InterPro" id="IPR050559">
    <property type="entry name" value="P-Pant_transferase_sf"/>
</dbReference>
<dbReference type="PANTHER" id="PTHR12215">
    <property type="entry name" value="PHOSPHOPANTETHEINE TRANSFERASE"/>
    <property type="match status" value="1"/>
</dbReference>
<dbReference type="GO" id="GO:0000287">
    <property type="term" value="F:magnesium ion binding"/>
    <property type="evidence" value="ECO:0007669"/>
    <property type="project" value="InterPro"/>
</dbReference>
<keyword evidence="2" id="KW-0808">Transferase</keyword>
<dbReference type="InterPro" id="IPR008278">
    <property type="entry name" value="4-PPantetheinyl_Trfase_dom"/>
</dbReference>
<evidence type="ECO:0000256" key="2">
    <source>
        <dbReference type="ARBA" id="ARBA00022679"/>
    </source>
</evidence>
<keyword evidence="5" id="KW-1185">Reference proteome</keyword>
<comment type="caution">
    <text evidence="4">The sequence shown here is derived from an EMBL/GenBank/DDBJ whole genome shotgun (WGS) entry which is preliminary data.</text>
</comment>
<evidence type="ECO:0000256" key="1">
    <source>
        <dbReference type="ARBA" id="ARBA00013172"/>
    </source>
</evidence>
<dbReference type="Gene3D" id="3.90.470.20">
    <property type="entry name" value="4'-phosphopantetheinyl transferase domain"/>
    <property type="match status" value="2"/>
</dbReference>